<keyword evidence="4" id="KW-1185">Reference proteome</keyword>
<dbReference type="Proteomes" id="UP000242861">
    <property type="component" value="Unassembled WGS sequence"/>
</dbReference>
<reference evidence="1" key="5">
    <citation type="submission" date="2024-05" db="EMBL/GenBank/DDBJ databases">
        <authorList>
            <person name="Sun Q."/>
            <person name="Sedlacek I."/>
        </authorList>
    </citation>
    <scope>NUCLEOTIDE SEQUENCE</scope>
    <source>
        <strain evidence="1">CCM 8778</strain>
    </source>
</reference>
<dbReference type="Proteomes" id="UP000655550">
    <property type="component" value="Unassembled WGS sequence"/>
</dbReference>
<gene>
    <name evidence="2" type="ORF">CW360_13345</name>
    <name evidence="1" type="ORF">GCM10007363_05300</name>
</gene>
<evidence type="ECO:0000313" key="2">
    <source>
        <dbReference type="EMBL" id="PKF70284.1"/>
    </source>
</evidence>
<dbReference type="RefSeq" id="WP_093984950.1">
    <property type="nucleotide sequence ID" value="NZ_BMDE01000002.1"/>
</dbReference>
<accession>A0A2I0CMB8</accession>
<evidence type="ECO:0000313" key="1">
    <source>
        <dbReference type="EMBL" id="GGH89659.1"/>
    </source>
</evidence>
<protein>
    <submittedName>
        <fullName evidence="2">Molecular chaperone</fullName>
    </submittedName>
</protein>
<reference evidence="4" key="4">
    <citation type="journal article" date="2019" name="Int. J. Syst. Evol. Microbiol.">
        <title>The Global Catalogue of Microorganisms (GCM) 10K type strain sequencing project: providing services to taxonomists for standard genome sequencing and annotation.</title>
        <authorList>
            <consortium name="The Broad Institute Genomics Platform"/>
            <consortium name="The Broad Institute Genome Sequencing Center for Infectious Disease"/>
            <person name="Wu L."/>
            <person name="Ma J."/>
        </authorList>
    </citation>
    <scope>NUCLEOTIDE SEQUENCE [LARGE SCALE GENOMIC DNA]</scope>
    <source>
        <strain evidence="4">CCM 8778</strain>
    </source>
</reference>
<organism evidence="2 3">
    <name type="scientific">Pseudomonas fluvialis</name>
    <dbReference type="NCBI Taxonomy" id="1793966"/>
    <lineage>
        <taxon>Bacteria</taxon>
        <taxon>Pseudomonadati</taxon>
        <taxon>Pseudomonadota</taxon>
        <taxon>Gammaproteobacteria</taxon>
        <taxon>Pseudomonadales</taxon>
        <taxon>Pseudomonadaceae</taxon>
        <taxon>Pseudomonas</taxon>
    </lineage>
</organism>
<reference evidence="2" key="3">
    <citation type="submission" date="2017-12" db="EMBL/GenBank/DDBJ databases">
        <authorList>
            <person name="Hurst M.R.H."/>
        </authorList>
    </citation>
    <scope>NUCLEOTIDE SEQUENCE [LARGE SCALE GENOMIC DNA]</scope>
    <source>
        <strain evidence="2">ZYSR67-Z</strain>
    </source>
</reference>
<dbReference type="AlphaFoldDB" id="A0A2I0CMB8"/>
<name>A0A2I0CMB8_9PSED</name>
<evidence type="ECO:0000313" key="4">
    <source>
        <dbReference type="Proteomes" id="UP000655550"/>
    </source>
</evidence>
<reference evidence="3" key="2">
    <citation type="submission" date="2017-12" db="EMBL/GenBank/DDBJ databases">
        <authorList>
            <person name="Yu X.-Y."/>
        </authorList>
    </citation>
    <scope>NUCLEOTIDE SEQUENCE [LARGE SCALE GENOMIC DNA]</scope>
    <source>
        <strain evidence="3">ZYSR67-Z</strain>
    </source>
</reference>
<proteinExistence type="predicted"/>
<sequence length="605" mass="67347">MDSPRPQLRLRVPTPDRHNLSFCDGSLRDLRRWVAGLPKANIGETARQLYQALVELNQLQCASEQRLQMLELLRPEIHFVCQHLERHFIGQAIVLDERPRKVANLCQALQNHLAIGYKLIVSQALQEPSNRQRDNHLLIALQRAIRSLTAPLVRASQLYCPVPEGLWLELHQLYQIASQAQLAEQPVSDGLARHGNAMSCAQSYLVALLLGCARTNQMRQSGIARLAEILEAWSLLARLLPASDSASLFAIAPQQDGPPRFKSLFGSAEQQHMLGLDTHPLADSIKEYLLLPEEERQGSRLLVPAHFSVDMLQHLAAAWGDIAERTFQRNQGQGQLTLCIGMSALHYYLGERKTLAQQLKRPEVPKQAVFASDAGAAQDIWGNAFDAQPGMRWDAGLDMEEIQYKPAAESEETGLGSDADSDEYPVHELPIVNHSPGGYCLSWPREVPSQLQTGELLGIQDMPGRAWTVAVVRWIRQVRGGGTQMGIELIAPQAQPCGLQLIRKQEQNSQYLRALLLPEIRVISRPASLITPRLPFQEGSKVQLNLQGEEHRATLGRRLCATGSFSQFQYRLTDAADHPEGKPVTSGKASGVSLEEDFDSLWKSL</sequence>
<dbReference type="EMBL" id="BMDE01000002">
    <property type="protein sequence ID" value="GGH89659.1"/>
    <property type="molecule type" value="Genomic_DNA"/>
</dbReference>
<reference evidence="1" key="1">
    <citation type="journal article" date="2014" name="Int. J. Syst. Evol. Microbiol.">
        <title>Complete genome of a new Firmicutes species belonging to the dominant human colonic microbiota ('Ruminococcus bicirculans') reveals two chromosomes and a selective capacity to utilize plant glucans.</title>
        <authorList>
            <consortium name="NISC Comparative Sequencing Program"/>
            <person name="Wegmann U."/>
            <person name="Louis P."/>
            <person name="Goesmann A."/>
            <person name="Henrissat B."/>
            <person name="Duncan S.H."/>
            <person name="Flint H.J."/>
        </authorList>
    </citation>
    <scope>NUCLEOTIDE SEQUENCE</scope>
    <source>
        <strain evidence="1">CCM 8778</strain>
    </source>
</reference>
<comment type="caution">
    <text evidence="2">The sequence shown here is derived from an EMBL/GenBank/DDBJ whole genome shotgun (WGS) entry which is preliminary data.</text>
</comment>
<evidence type="ECO:0000313" key="3">
    <source>
        <dbReference type="Proteomes" id="UP000242861"/>
    </source>
</evidence>
<dbReference type="EMBL" id="PIYS01000027">
    <property type="protein sequence ID" value="PKF70284.1"/>
    <property type="molecule type" value="Genomic_DNA"/>
</dbReference>